<organism evidence="1 2">
    <name type="scientific">Pseudomonas amygdali pv. mori str. 301020</name>
    <dbReference type="NCBI Taxonomy" id="629261"/>
    <lineage>
        <taxon>Bacteria</taxon>
        <taxon>Pseudomonadati</taxon>
        <taxon>Pseudomonadota</taxon>
        <taxon>Gammaproteobacteria</taxon>
        <taxon>Pseudomonadales</taxon>
        <taxon>Pseudomonadaceae</taxon>
        <taxon>Pseudomonas</taxon>
        <taxon>Pseudomonas amygdali</taxon>
    </lineage>
</organism>
<name>A0A656G4P9_PSEA0</name>
<evidence type="ECO:0000313" key="1">
    <source>
        <dbReference type="EMBL" id="EGH20763.1"/>
    </source>
</evidence>
<reference evidence="1 2" key="1">
    <citation type="journal article" date="2011" name="PLoS Pathog.">
        <title>Dynamic evolution of pathogenicity revealed by sequencing and comparative genomics of 19 Pseudomonas syringae isolates.</title>
        <authorList>
            <person name="Baltrus D.A."/>
            <person name="Nishimura M.T."/>
            <person name="Romanchuk A."/>
            <person name="Chang J.H."/>
            <person name="Mukhtar M.S."/>
            <person name="Cherkis K."/>
            <person name="Roach J."/>
            <person name="Grant S.R."/>
            <person name="Jones C.D."/>
            <person name="Dangl J.L."/>
        </authorList>
    </citation>
    <scope>NUCLEOTIDE SEQUENCE [LARGE SCALE GENOMIC DNA]</scope>
    <source>
        <strain evidence="1 2">301020</strain>
    </source>
</reference>
<comment type="caution">
    <text evidence="1">The sequence shown here is derived from an EMBL/GenBank/DDBJ whole genome shotgun (WGS) entry which is preliminary data.</text>
</comment>
<proteinExistence type="predicted"/>
<sequence length="78" mass="8906">HKPLGKPLQKHFREHHVVMPLINRCRAAQPVDRALFEQHRFSPGNLPWRTALPGPPAIGLYVKRFQGKCLAQLCVGFQ</sequence>
<protein>
    <submittedName>
        <fullName evidence="1">Uncharacterized protein</fullName>
    </submittedName>
</protein>
<dbReference type="AlphaFoldDB" id="A0A656G4P9"/>
<evidence type="ECO:0000313" key="2">
    <source>
        <dbReference type="Proteomes" id="UP000003465"/>
    </source>
</evidence>
<accession>A0A656G4P9</accession>
<dbReference type="EMBL" id="AEAG01000173">
    <property type="protein sequence ID" value="EGH20763.1"/>
    <property type="molecule type" value="Genomic_DNA"/>
</dbReference>
<gene>
    <name evidence="1" type="ORF">PSYMO_04358</name>
</gene>
<feature type="non-terminal residue" evidence="1">
    <location>
        <position position="1"/>
    </location>
</feature>
<dbReference type="Proteomes" id="UP000003465">
    <property type="component" value="Unassembled WGS sequence"/>
</dbReference>